<dbReference type="EMBL" id="JBHUEM010000055">
    <property type="protein sequence ID" value="MFD1739515.1"/>
    <property type="molecule type" value="Genomic_DNA"/>
</dbReference>
<dbReference type="Pfam" id="PF06338">
    <property type="entry name" value="ComK"/>
    <property type="match status" value="1"/>
</dbReference>
<evidence type="ECO:0000313" key="1">
    <source>
        <dbReference type="EMBL" id="MFD1739515.1"/>
    </source>
</evidence>
<comment type="caution">
    <text evidence="1">The sequence shown here is derived from an EMBL/GenBank/DDBJ whole genome shotgun (WGS) entry which is preliminary data.</text>
</comment>
<dbReference type="InterPro" id="IPR010461">
    <property type="entry name" value="ComK"/>
</dbReference>
<proteinExistence type="predicted"/>
<keyword evidence="2" id="KW-1185">Reference proteome</keyword>
<sequence>MTVNNHYEISPTTLAILPAYHITYQSRIYDLKGEIYCEKPPIKLIEKACLEGGSSFDGRKKALQYKKSFYQCPPIPINPLEDIYAFPTCSPTSHDCIWLFYEHISGFHSRLDSTVITFYNGQSLEVPVSLAVIRNQMARTESCIVSFSKPKKRMRMYYETPSLTSKER</sequence>
<organism evidence="1 2">
    <name type="scientific">Bacillus salitolerans</name>
    <dbReference type="NCBI Taxonomy" id="1437434"/>
    <lineage>
        <taxon>Bacteria</taxon>
        <taxon>Bacillati</taxon>
        <taxon>Bacillota</taxon>
        <taxon>Bacilli</taxon>
        <taxon>Bacillales</taxon>
        <taxon>Bacillaceae</taxon>
        <taxon>Bacillus</taxon>
    </lineage>
</organism>
<protein>
    <submittedName>
        <fullName evidence="1">Competence protein ComK</fullName>
    </submittedName>
</protein>
<accession>A0ABW4LWH6</accession>
<reference evidence="2" key="1">
    <citation type="journal article" date="2019" name="Int. J. Syst. Evol. Microbiol.">
        <title>The Global Catalogue of Microorganisms (GCM) 10K type strain sequencing project: providing services to taxonomists for standard genome sequencing and annotation.</title>
        <authorList>
            <consortium name="The Broad Institute Genomics Platform"/>
            <consortium name="The Broad Institute Genome Sequencing Center for Infectious Disease"/>
            <person name="Wu L."/>
            <person name="Ma J."/>
        </authorList>
    </citation>
    <scope>NUCLEOTIDE SEQUENCE [LARGE SCALE GENOMIC DNA]</scope>
    <source>
        <strain evidence="2">CCUG 49339</strain>
    </source>
</reference>
<evidence type="ECO:0000313" key="2">
    <source>
        <dbReference type="Proteomes" id="UP001597214"/>
    </source>
</evidence>
<name>A0ABW4LWH6_9BACI</name>
<gene>
    <name evidence="1" type="ORF">ACFSCX_23825</name>
</gene>
<dbReference type="Proteomes" id="UP001597214">
    <property type="component" value="Unassembled WGS sequence"/>
</dbReference>
<dbReference type="RefSeq" id="WP_377930755.1">
    <property type="nucleotide sequence ID" value="NZ_JBHUEM010000055.1"/>
</dbReference>